<dbReference type="Pfam" id="PF01436">
    <property type="entry name" value="NHL"/>
    <property type="match status" value="1"/>
</dbReference>
<evidence type="ECO:0000256" key="1">
    <source>
        <dbReference type="ARBA" id="ARBA00022737"/>
    </source>
</evidence>
<organism evidence="5 8">
    <name type="scientific">Candidatus Cryosericum hinesii</name>
    <dbReference type="NCBI Taxonomy" id="2290915"/>
    <lineage>
        <taxon>Bacteria</taxon>
        <taxon>Pseudomonadati</taxon>
        <taxon>Caldisericota/Cryosericota group</taxon>
        <taxon>Candidatus Cryosericota</taxon>
        <taxon>Candidatus Cryosericia</taxon>
        <taxon>Candidatus Cryosericales</taxon>
        <taxon>Candidatus Cryosericaceae</taxon>
        <taxon>Candidatus Cryosericum</taxon>
    </lineage>
</organism>
<dbReference type="GO" id="GO:0000272">
    <property type="term" value="P:polysaccharide catabolic process"/>
    <property type="evidence" value="ECO:0007669"/>
    <property type="project" value="InterPro"/>
</dbReference>
<evidence type="ECO:0000313" key="6">
    <source>
        <dbReference type="EMBL" id="RIE12373.1"/>
    </source>
</evidence>
<gene>
    <name evidence="6" type="ORF">SMC2_07150</name>
    <name evidence="5" type="ORF">SMC3_07540</name>
</gene>
<evidence type="ECO:0000256" key="2">
    <source>
        <dbReference type="PROSITE-ProRule" id="PRU00504"/>
    </source>
</evidence>
<dbReference type="PANTHER" id="PTHR24104:SF25">
    <property type="entry name" value="PROTEIN LIN-41"/>
    <property type="match status" value="1"/>
</dbReference>
<dbReference type="SUPFAM" id="SSF101898">
    <property type="entry name" value="NHL repeat"/>
    <property type="match status" value="2"/>
</dbReference>
<feature type="domain" description="Copper amine oxidase-like N-terminal" evidence="4">
    <location>
        <begin position="899"/>
        <end position="1008"/>
    </location>
</feature>
<proteinExistence type="predicted"/>
<dbReference type="Proteomes" id="UP000266042">
    <property type="component" value="Unassembled WGS sequence"/>
</dbReference>
<dbReference type="Gene3D" id="3.30.457.10">
    <property type="entry name" value="Copper amine oxidase-like, N-terminal domain"/>
    <property type="match status" value="1"/>
</dbReference>
<keyword evidence="1" id="KW-0677">Repeat</keyword>
<protein>
    <submittedName>
        <fullName evidence="5">Uncharacterized protein</fullName>
    </submittedName>
</protein>
<dbReference type="CDD" id="cd08547">
    <property type="entry name" value="Type_II_cohesin"/>
    <property type="match status" value="1"/>
</dbReference>
<dbReference type="GO" id="GO:0030246">
    <property type="term" value="F:carbohydrate binding"/>
    <property type="evidence" value="ECO:0007669"/>
    <property type="project" value="InterPro"/>
</dbReference>
<accession>A0A398DEU1</accession>
<reference evidence="7 8" key="1">
    <citation type="submission" date="2018-09" db="EMBL/GenBank/DDBJ databases">
        <title>Discovery and Ecogenomic Context for Candidatus Cryosericales, a Global Caldiserica Order Active in Thawing Permafrost.</title>
        <authorList>
            <person name="Martinez M.A."/>
            <person name="Woodcroft B.J."/>
            <person name="Ignacio Espinoza J.C."/>
            <person name="Zayed A."/>
            <person name="Singleton C.M."/>
            <person name="Boyd J."/>
            <person name="Li Y.-F."/>
            <person name="Purvine S."/>
            <person name="Maughan H."/>
            <person name="Hodgkins S.B."/>
            <person name="Anderson D."/>
            <person name="Sederholm M."/>
            <person name="Temperton B."/>
            <person name="Saleska S.R."/>
            <person name="Tyson G.W."/>
            <person name="Rich V.I."/>
        </authorList>
    </citation>
    <scope>NUCLEOTIDE SEQUENCE [LARGE SCALE GENOMIC DNA]</scope>
    <source>
        <strain evidence="6 7">SMC2</strain>
        <strain evidence="5 8">SMC3</strain>
    </source>
</reference>
<dbReference type="InterPro" id="IPR050952">
    <property type="entry name" value="TRIM-NHL_E3_ligases"/>
</dbReference>
<evidence type="ECO:0000259" key="3">
    <source>
        <dbReference type="Pfam" id="PF00963"/>
    </source>
</evidence>
<dbReference type="CDD" id="cd05819">
    <property type="entry name" value="NHL"/>
    <property type="match status" value="1"/>
</dbReference>
<dbReference type="SUPFAM" id="SSF55383">
    <property type="entry name" value="Copper amine oxidase, domain N"/>
    <property type="match status" value="1"/>
</dbReference>
<feature type="repeat" description="NHL" evidence="2">
    <location>
        <begin position="550"/>
        <end position="586"/>
    </location>
</feature>
<evidence type="ECO:0000313" key="8">
    <source>
        <dbReference type="Proteomes" id="UP000266042"/>
    </source>
</evidence>
<dbReference type="InterPro" id="IPR036582">
    <property type="entry name" value="Mao_N_sf"/>
</dbReference>
<dbReference type="SUPFAM" id="SSF49384">
    <property type="entry name" value="Carbohydrate-binding domain"/>
    <property type="match status" value="1"/>
</dbReference>
<dbReference type="Pfam" id="PF07833">
    <property type="entry name" value="Cu_amine_oxidN1"/>
    <property type="match status" value="1"/>
</dbReference>
<sequence>MKRTIGLLCVIALLGALLVPGTGMARGAVALTEVDMIGVMPSDYVGTLTIESVNTVEKDYPSARAFPSQGVAVLPNGDVVVCDTGYGRIHILSVDLVHKRVIGSLGSGRGQLQYPADVAVDSAGNIYVADFFGNKVVKYRNDGSVLMEFGKEGKGAGQFEGPAGIAVTPDGSIWVADQLNDRLEQFTATGAYVTTVTGISRPAGMTLAGLVPYVVSSGNSAVYRLSGTKAVRIFAAPGEAENLIASAADLAVDARGNIYVADRGTGPLPVPAVKVFSSSGQYLRSFGEYPADMTDIQDGEVLSPGGVAVTPDGIVYVMNSGFFRDATNPFGSGFHAKLIEYAPGGGVVAVQDYAIDVPGRLNNPQDVAMDGKGQLWVACSSPVISTDGQTIGWNRGYVDVLDHSGNELFTVMQAGSRSMQLVESVAAGGTGLVYVAAQDVNGGFIAVYDEAGNYVRTIAAGKVDGPGDLEVASDGTLWACNQGDGSVVHLAADGTELGRFKTAGVPGGLTVLPNGDLLVCLWGESSEVQQVVRYSSKGAIIRVFGVKGGGRGTGQMYYPHDAMLLPDGLILVSDAENGRFVAFRQDGSVAWTTARSWYLPGRMAWSAQGTLYVTDAFHNVIRELSYGQPKAPQGTAVTVRLDTVERAVSAGTTTGFQVSLRNRSARTDTFTVKSTVSGGSGWSSSVSPASVRVSSGATGTVEVTVHVPVGLAPGTVGAVDVQVHSALDPANATTVHAKVVIRTAPPVVVGGGLVETSMGATVQVSLDAQDAENLYGAGCRVTYDGKALQFVSIAKGDLMGPDTLFIEEHGIAGEVRIASTLKGDAQPVSGNGSIAVLTFRALEGGTTQLNVDELQLFGGDGGREALAGKARSIPVRVLAEQPRTVLVLRVGLPTMKVGSSSIVLDAPPVIVEGRTLIPIRTIIESLGGTVAWDAGSRTVTISLGGTKLNLVIGKSSALVNGKSMPIDSTNPKVVPQILNSRTMLPLRFVAESLGADVQWQSSTQTITITYPKP</sequence>
<dbReference type="PROSITE" id="PS51125">
    <property type="entry name" value="NHL"/>
    <property type="match status" value="4"/>
</dbReference>
<dbReference type="Proteomes" id="UP000265724">
    <property type="component" value="Unassembled WGS sequence"/>
</dbReference>
<dbReference type="EMBL" id="QXIW01000031">
    <property type="protein sequence ID" value="RIE12239.1"/>
    <property type="molecule type" value="Genomic_DNA"/>
</dbReference>
<dbReference type="InterPro" id="IPR012854">
    <property type="entry name" value="Cu_amine_oxidase-like_N"/>
</dbReference>
<dbReference type="EMBL" id="QXIX01000055">
    <property type="protein sequence ID" value="RIE12373.1"/>
    <property type="molecule type" value="Genomic_DNA"/>
</dbReference>
<dbReference type="InterPro" id="IPR011042">
    <property type="entry name" value="6-blade_b-propeller_TolB-like"/>
</dbReference>
<dbReference type="InterPro" id="IPR002102">
    <property type="entry name" value="Cohesin_dom"/>
</dbReference>
<dbReference type="RefSeq" id="WP_119087213.1">
    <property type="nucleotide sequence ID" value="NZ_QXIV01000020.1"/>
</dbReference>
<keyword evidence="7" id="KW-1185">Reference proteome</keyword>
<feature type="repeat" description="NHL" evidence="2">
    <location>
        <begin position="69"/>
        <end position="95"/>
    </location>
</feature>
<dbReference type="InterPro" id="IPR008965">
    <property type="entry name" value="CBM2/CBM3_carb-bd_dom_sf"/>
</dbReference>
<name>A0A398DEU1_9BACT</name>
<dbReference type="AlphaFoldDB" id="A0A398DEU1"/>
<dbReference type="Gene3D" id="2.120.10.30">
    <property type="entry name" value="TolB, C-terminal domain"/>
    <property type="match status" value="3"/>
</dbReference>
<feature type="domain" description="Cohesin" evidence="3">
    <location>
        <begin position="754"/>
        <end position="848"/>
    </location>
</feature>
<evidence type="ECO:0000313" key="7">
    <source>
        <dbReference type="Proteomes" id="UP000265724"/>
    </source>
</evidence>
<dbReference type="PANTHER" id="PTHR24104">
    <property type="entry name" value="E3 UBIQUITIN-PROTEIN LIGASE NHLRC1-RELATED"/>
    <property type="match status" value="1"/>
</dbReference>
<dbReference type="InterPro" id="IPR001258">
    <property type="entry name" value="NHL_repeat"/>
</dbReference>
<dbReference type="Gene3D" id="2.60.40.680">
    <property type="match status" value="1"/>
</dbReference>
<feature type="repeat" description="NHL" evidence="2">
    <location>
        <begin position="99"/>
        <end position="142"/>
    </location>
</feature>
<evidence type="ECO:0000313" key="5">
    <source>
        <dbReference type="EMBL" id="RIE12239.1"/>
    </source>
</evidence>
<comment type="caution">
    <text evidence="5">The sequence shown here is derived from an EMBL/GenBank/DDBJ whole genome shotgun (WGS) entry which is preliminary data.</text>
</comment>
<feature type="repeat" description="NHL" evidence="2">
    <location>
        <begin position="146"/>
        <end position="189"/>
    </location>
</feature>
<dbReference type="GO" id="GO:0008270">
    <property type="term" value="F:zinc ion binding"/>
    <property type="evidence" value="ECO:0007669"/>
    <property type="project" value="UniProtKB-KW"/>
</dbReference>
<dbReference type="Pfam" id="PF00963">
    <property type="entry name" value="Cohesin"/>
    <property type="match status" value="1"/>
</dbReference>
<evidence type="ECO:0000259" key="4">
    <source>
        <dbReference type="Pfam" id="PF07833"/>
    </source>
</evidence>